<feature type="transmembrane region" description="Helical" evidence="6">
    <location>
        <begin position="68"/>
        <end position="90"/>
    </location>
</feature>
<evidence type="ECO:0000256" key="3">
    <source>
        <dbReference type="ARBA" id="ARBA00022692"/>
    </source>
</evidence>
<dbReference type="GO" id="GO:0016020">
    <property type="term" value="C:membrane"/>
    <property type="evidence" value="ECO:0007669"/>
    <property type="project" value="UniProtKB-SubCell"/>
</dbReference>
<dbReference type="Proteomes" id="UP001527202">
    <property type="component" value="Unassembled WGS sequence"/>
</dbReference>
<dbReference type="PANTHER" id="PTHR32322">
    <property type="entry name" value="INNER MEMBRANE TRANSPORTER"/>
    <property type="match status" value="1"/>
</dbReference>
<dbReference type="Proteomes" id="UP000288943">
    <property type="component" value="Chromosome"/>
</dbReference>
<dbReference type="SUPFAM" id="SSF103481">
    <property type="entry name" value="Multidrug resistance efflux transporter EmrE"/>
    <property type="match status" value="2"/>
</dbReference>
<evidence type="ECO:0000256" key="2">
    <source>
        <dbReference type="ARBA" id="ARBA00007362"/>
    </source>
</evidence>
<dbReference type="EMBL" id="CP026520">
    <property type="protein sequence ID" value="QAV19445.1"/>
    <property type="molecule type" value="Genomic_DNA"/>
</dbReference>
<evidence type="ECO:0000259" key="7">
    <source>
        <dbReference type="Pfam" id="PF00892"/>
    </source>
</evidence>
<dbReference type="AlphaFoldDB" id="A0A410WYB6"/>
<dbReference type="EMBL" id="JAMDMJ010000013">
    <property type="protein sequence ID" value="MCY9596430.1"/>
    <property type="molecule type" value="Genomic_DNA"/>
</dbReference>
<evidence type="ECO:0000256" key="6">
    <source>
        <dbReference type="SAM" id="Phobius"/>
    </source>
</evidence>
<evidence type="ECO:0000256" key="1">
    <source>
        <dbReference type="ARBA" id="ARBA00004127"/>
    </source>
</evidence>
<dbReference type="OrthoDB" id="9784288at2"/>
<comment type="subcellular location">
    <subcellularLocation>
        <location evidence="1">Endomembrane system</location>
        <topology evidence="1">Multi-pass membrane protein</topology>
    </subcellularLocation>
</comment>
<dbReference type="InterPro" id="IPR037185">
    <property type="entry name" value="EmrE-like"/>
</dbReference>
<keyword evidence="11" id="KW-1185">Reference proteome</keyword>
<evidence type="ECO:0000256" key="4">
    <source>
        <dbReference type="ARBA" id="ARBA00022989"/>
    </source>
</evidence>
<name>A0A410WYB6_9BACL</name>
<dbReference type="InterPro" id="IPR000620">
    <property type="entry name" value="EamA_dom"/>
</dbReference>
<proteinExistence type="inferred from homology"/>
<evidence type="ECO:0000313" key="11">
    <source>
        <dbReference type="Proteomes" id="UP001527202"/>
    </source>
</evidence>
<dbReference type="GeneID" id="95376682"/>
<organism evidence="9 10">
    <name type="scientific">Paenibacillus chitinolyticus</name>
    <dbReference type="NCBI Taxonomy" id="79263"/>
    <lineage>
        <taxon>Bacteria</taxon>
        <taxon>Bacillati</taxon>
        <taxon>Bacillota</taxon>
        <taxon>Bacilli</taxon>
        <taxon>Bacillales</taxon>
        <taxon>Paenibacillaceae</taxon>
        <taxon>Paenibacillus</taxon>
    </lineage>
</organism>
<feature type="transmembrane region" description="Helical" evidence="6">
    <location>
        <begin position="210"/>
        <end position="230"/>
    </location>
</feature>
<feature type="transmembrane region" description="Helical" evidence="6">
    <location>
        <begin position="237"/>
        <end position="260"/>
    </location>
</feature>
<accession>A0A410WYB6</accession>
<keyword evidence="3 6" id="KW-0812">Transmembrane</keyword>
<dbReference type="KEGG" id="pchi:PC41400_17970"/>
<feature type="transmembrane region" description="Helical" evidence="6">
    <location>
        <begin position="177"/>
        <end position="198"/>
    </location>
</feature>
<feature type="transmembrane region" description="Helical" evidence="6">
    <location>
        <begin position="7"/>
        <end position="29"/>
    </location>
</feature>
<comment type="similarity">
    <text evidence="2">Belongs to the EamA transporter family.</text>
</comment>
<feature type="transmembrane region" description="Helical" evidence="6">
    <location>
        <begin position="266"/>
        <end position="286"/>
    </location>
</feature>
<keyword evidence="5 6" id="KW-0472">Membrane</keyword>
<feature type="transmembrane region" description="Helical" evidence="6">
    <location>
        <begin position="35"/>
        <end position="56"/>
    </location>
</feature>
<evidence type="ECO:0000313" key="10">
    <source>
        <dbReference type="Proteomes" id="UP000288943"/>
    </source>
</evidence>
<protein>
    <submittedName>
        <fullName evidence="8">DMT family transporter</fullName>
    </submittedName>
    <submittedName>
        <fullName evidence="9">EamA/RhaT family transporter</fullName>
    </submittedName>
</protein>
<dbReference type="Pfam" id="PF00892">
    <property type="entry name" value="EamA"/>
    <property type="match status" value="2"/>
</dbReference>
<sequence>MNQTTSGWIHGFAGVLIFSGSLPATRLAVADLDPIFLTVSRAAIAGLMAGALLLVFRQQRPARSDIVPLLLVALCVVVGFPLLTALALQYVTSSHAIIYIGLLPLSTAIFGVLRGGERPKPAFWILSALGSSLVAGFALTQGAAASPVGDALMLASIIVCGYGYAEGGRLSRRIGGWQVISWALVLSLPVMSLLSFYYMPGSWAGISTSAILSLAYVSLFSMLIGFVFWYRGLAQGGIAAVGQLQLLQPFFGLLLSAVILHESIGWPIFVVNIGVVLCVAIARRFATK</sequence>
<keyword evidence="4 6" id="KW-1133">Transmembrane helix</keyword>
<feature type="domain" description="EamA" evidence="7">
    <location>
        <begin position="149"/>
        <end position="281"/>
    </location>
</feature>
<dbReference type="PANTHER" id="PTHR32322:SF2">
    <property type="entry name" value="EAMA DOMAIN-CONTAINING PROTEIN"/>
    <property type="match status" value="1"/>
</dbReference>
<feature type="domain" description="EamA" evidence="7">
    <location>
        <begin position="7"/>
        <end position="130"/>
    </location>
</feature>
<evidence type="ECO:0000313" key="9">
    <source>
        <dbReference type="EMBL" id="QAV19445.1"/>
    </source>
</evidence>
<evidence type="ECO:0000256" key="5">
    <source>
        <dbReference type="ARBA" id="ARBA00023136"/>
    </source>
</evidence>
<evidence type="ECO:0000313" key="8">
    <source>
        <dbReference type="EMBL" id="MCY9596430.1"/>
    </source>
</evidence>
<dbReference type="InterPro" id="IPR050638">
    <property type="entry name" value="AA-Vitamin_Transporters"/>
</dbReference>
<dbReference type="RefSeq" id="WP_042226562.1">
    <property type="nucleotide sequence ID" value="NZ_CP026520.1"/>
</dbReference>
<feature type="transmembrane region" description="Helical" evidence="6">
    <location>
        <begin position="145"/>
        <end position="165"/>
    </location>
</feature>
<gene>
    <name evidence="8" type="ORF">M5X16_11670</name>
    <name evidence="9" type="ORF">PC41400_17970</name>
</gene>
<feature type="transmembrane region" description="Helical" evidence="6">
    <location>
        <begin position="96"/>
        <end position="115"/>
    </location>
</feature>
<reference evidence="9 10" key="1">
    <citation type="submission" date="2018-01" db="EMBL/GenBank/DDBJ databases">
        <title>The whole genome sequencing and assembly of Paenibacillus chitinolyticus KCCM 41400 strain.</title>
        <authorList>
            <person name="Kim J.-Y."/>
            <person name="Park M.-K."/>
            <person name="Lee Y.-J."/>
            <person name="Yi H."/>
            <person name="Bahn Y.-S."/>
            <person name="Kim J.F."/>
            <person name="Lee D.-W."/>
        </authorList>
    </citation>
    <scope>NUCLEOTIDE SEQUENCE [LARGE SCALE GENOMIC DNA]</scope>
    <source>
        <strain evidence="9 10">KCCM 41400</strain>
    </source>
</reference>
<feature type="transmembrane region" description="Helical" evidence="6">
    <location>
        <begin position="122"/>
        <end position="139"/>
    </location>
</feature>
<reference evidence="8 11" key="2">
    <citation type="submission" date="2022-05" db="EMBL/GenBank/DDBJ databases">
        <title>Genome Sequencing of Bee-Associated Microbes.</title>
        <authorList>
            <person name="Dunlap C."/>
        </authorList>
    </citation>
    <scope>NUCLEOTIDE SEQUENCE [LARGE SCALE GENOMIC DNA]</scope>
    <source>
        <strain evidence="8 11">NRRL B-23120</strain>
    </source>
</reference>